<name>A0A2T7FZ37_9RHOB</name>
<dbReference type="SUPFAM" id="SSF46785">
    <property type="entry name" value="Winged helix' DNA-binding domain"/>
    <property type="match status" value="1"/>
</dbReference>
<protein>
    <recommendedName>
        <fullName evidence="1">HTH lysR-type domain-containing protein</fullName>
    </recommendedName>
</protein>
<dbReference type="Gene3D" id="1.10.10.10">
    <property type="entry name" value="Winged helix-like DNA-binding domain superfamily/Winged helix DNA-binding domain"/>
    <property type="match status" value="1"/>
</dbReference>
<evidence type="ECO:0000313" key="2">
    <source>
        <dbReference type="EMBL" id="PVA07425.1"/>
    </source>
</evidence>
<reference evidence="2 3" key="1">
    <citation type="submission" date="2018-04" db="EMBL/GenBank/DDBJ databases">
        <title>Pelagivirga bohaiensis gen. nov., sp. nov., a bacterium isolated from the Bohai Sea.</title>
        <authorList>
            <person name="Ji X."/>
        </authorList>
    </citation>
    <scope>NUCLEOTIDE SEQUENCE [LARGE SCALE GENOMIC DNA]</scope>
    <source>
        <strain evidence="2 3">BH-SD16</strain>
    </source>
</reference>
<comment type="caution">
    <text evidence="2">The sequence shown here is derived from an EMBL/GenBank/DDBJ whole genome shotgun (WGS) entry which is preliminary data.</text>
</comment>
<dbReference type="InterPro" id="IPR036388">
    <property type="entry name" value="WH-like_DNA-bd_sf"/>
</dbReference>
<dbReference type="OrthoDB" id="8479870at2"/>
<dbReference type="InterPro" id="IPR036390">
    <property type="entry name" value="WH_DNA-bd_sf"/>
</dbReference>
<sequence length="116" mass="12864">MTTAAQMMAVTQPAVSRLIRDLEATLELELFTRTGAGLSATADAINFFSEVERSFVGLKQLKRAAQVIRQKREGFLHVAATGAFGVSARCVRSWSWLSCWKRLTVASLIVRFIRST</sequence>
<dbReference type="PRINTS" id="PR00039">
    <property type="entry name" value="HTHLYSR"/>
</dbReference>
<dbReference type="Pfam" id="PF00126">
    <property type="entry name" value="HTH_1"/>
    <property type="match status" value="1"/>
</dbReference>
<dbReference type="AlphaFoldDB" id="A0A2T7FZ37"/>
<dbReference type="GO" id="GO:0043565">
    <property type="term" value="F:sequence-specific DNA binding"/>
    <property type="evidence" value="ECO:0007669"/>
    <property type="project" value="TreeGrafter"/>
</dbReference>
<dbReference type="PANTHER" id="PTHR30427:SF1">
    <property type="entry name" value="TRANSCRIPTIONAL ACTIVATOR PROTEIN LYSR"/>
    <property type="match status" value="1"/>
</dbReference>
<dbReference type="PANTHER" id="PTHR30427">
    <property type="entry name" value="TRANSCRIPTIONAL ACTIVATOR PROTEIN LYSR"/>
    <property type="match status" value="1"/>
</dbReference>
<dbReference type="Proteomes" id="UP000244817">
    <property type="component" value="Unassembled WGS sequence"/>
</dbReference>
<evidence type="ECO:0000259" key="1">
    <source>
        <dbReference type="PROSITE" id="PS50931"/>
    </source>
</evidence>
<feature type="domain" description="HTH lysR-type" evidence="1">
    <location>
        <begin position="1"/>
        <end position="41"/>
    </location>
</feature>
<proteinExistence type="predicted"/>
<evidence type="ECO:0000313" key="3">
    <source>
        <dbReference type="Proteomes" id="UP000244817"/>
    </source>
</evidence>
<dbReference type="GO" id="GO:0003700">
    <property type="term" value="F:DNA-binding transcription factor activity"/>
    <property type="evidence" value="ECO:0007669"/>
    <property type="project" value="InterPro"/>
</dbReference>
<keyword evidence="3" id="KW-1185">Reference proteome</keyword>
<accession>A0A2T7FZ37</accession>
<gene>
    <name evidence="2" type="ORF">DC363_06180</name>
</gene>
<organism evidence="2 3">
    <name type="scientific">Thalassorhabdomicrobium marinisediminis</name>
    <dbReference type="NCBI Taxonomy" id="2170577"/>
    <lineage>
        <taxon>Bacteria</taxon>
        <taxon>Pseudomonadati</taxon>
        <taxon>Pseudomonadota</taxon>
        <taxon>Alphaproteobacteria</taxon>
        <taxon>Rhodobacterales</taxon>
        <taxon>Paracoccaceae</taxon>
        <taxon>Thalassorhabdomicrobium</taxon>
    </lineage>
</organism>
<dbReference type="GO" id="GO:0010628">
    <property type="term" value="P:positive regulation of gene expression"/>
    <property type="evidence" value="ECO:0007669"/>
    <property type="project" value="TreeGrafter"/>
</dbReference>
<dbReference type="EMBL" id="QCYG01000003">
    <property type="protein sequence ID" value="PVA07425.1"/>
    <property type="molecule type" value="Genomic_DNA"/>
</dbReference>
<dbReference type="PROSITE" id="PS50931">
    <property type="entry name" value="HTH_LYSR"/>
    <property type="match status" value="1"/>
</dbReference>
<dbReference type="InterPro" id="IPR000847">
    <property type="entry name" value="LysR_HTH_N"/>
</dbReference>